<protein>
    <recommendedName>
        <fullName evidence="11">Desmoplakin SH3 domain-containing protein</fullName>
    </recommendedName>
</protein>
<dbReference type="Gene3D" id="2.30.30.40">
    <property type="entry name" value="SH3 Domains"/>
    <property type="match status" value="1"/>
</dbReference>
<feature type="region of interest" description="Disordered" evidence="6">
    <location>
        <begin position="80"/>
        <end position="125"/>
    </location>
</feature>
<feature type="domain" description="Desmoplakin SH3" evidence="7">
    <location>
        <begin position="458"/>
        <end position="522"/>
    </location>
</feature>
<keyword evidence="2" id="KW-0597">Phosphoprotein</keyword>
<evidence type="ECO:0000256" key="4">
    <source>
        <dbReference type="ARBA" id="ARBA00023054"/>
    </source>
</evidence>
<evidence type="ECO:0008006" key="11">
    <source>
        <dbReference type="Google" id="ProtNLM"/>
    </source>
</evidence>
<feature type="non-terminal residue" evidence="9">
    <location>
        <position position="873"/>
    </location>
</feature>
<dbReference type="InterPro" id="IPR055419">
    <property type="entry name" value="Spectrin_PEPL/EVPL"/>
</dbReference>
<dbReference type="InterPro" id="IPR041615">
    <property type="entry name" value="Desmoplakin_SH3"/>
</dbReference>
<dbReference type="Gene3D" id="1.20.58.60">
    <property type="match status" value="4"/>
</dbReference>
<reference evidence="9 10" key="1">
    <citation type="submission" date="2021-06" db="EMBL/GenBank/DDBJ databases">
        <authorList>
            <person name="Palmer J.M."/>
        </authorList>
    </citation>
    <scope>NUCLEOTIDE SEQUENCE [LARGE SCALE GENOMIC DNA]</scope>
    <source>
        <strain evidence="9 10">XR_2019</strain>
        <tissue evidence="9">Muscle</tissue>
    </source>
</reference>
<keyword evidence="3" id="KW-0677">Repeat</keyword>
<keyword evidence="4 5" id="KW-0175">Coiled coil</keyword>
<sequence length="873" mass="100037">MFSFSLKVHCMIFEIKPYKRCLSLHSVLVPDLKGMINPCATYTVQQVSCFPKLRAETRRAFNGFLSYLCPISLTPPSPQRLARSAPLTVDDTPTPAGLGGAETGGRSLTERSRRAPKMSKKNEYSPAKINKREAVELSSVISRMQKNADQVEKNILRAEELLGVDKAQDEKSKQLLHQQENSRNLSQAEELLKDLFLDVGKARKLKHPQASEIEKEYVYPVAPLTHQTTNRHQHLLVKNLHDRWAKNCAIYRDLYDQVQDLELKQKIDWGPVLQEKLSHIMGEKYGPNLYDVEKQIAEHNILHQQIEAYSSQLQPSSTTSPEISKLRHNHLASLYEYMQSCSKELVYLSSQQERILNRDWSDRMVDTSGVRMEYEMLRDKVQLEWQAFLNLCIAQEMHLENVDNYKKFQLDADTLSESLQRLNSTLDPKSLNSKSNSEILLALERVEALRKLSSNVAPLKLRRIQPTKPTIALSLCDWADENGSVERGVELILKSNPDNKYWELEDSNGRTTSLPGACFEIPPPNPEALETMKSLDRKLADLKKRRSALRDSLKASTVEVIRPQKAALIESAPEDPKLTELNSDIDRMNKALARNEKEILNRLRTPLDTRAPIQDLEKRQQENEKYALTVRKLESDKSAIQREVDPILVKKPLGPKASMLPPKLSDVNNKIHNINTLIDLYNKKATASMFLEKQLEKTEVTVSWFEQQLTKDGVILDQPDVLQSCTKKLQNLQQDVLPKKEELNKLGKDLDLTKQACSTLQQSHDEYCPDIRRQESQVKLLKNRYTNINNQLQERLTLLKQASYKNQEFNNVVQSLDFFLLNLPDNSIKPTDGLGEIKTKENSQKRVMEDIQKRSGDIARLKDLSKDLQRVLN</sequence>
<evidence type="ECO:0000313" key="10">
    <source>
        <dbReference type="Proteomes" id="UP001444071"/>
    </source>
</evidence>
<evidence type="ECO:0000259" key="7">
    <source>
        <dbReference type="Pfam" id="PF17902"/>
    </source>
</evidence>
<evidence type="ECO:0000256" key="3">
    <source>
        <dbReference type="ARBA" id="ARBA00022737"/>
    </source>
</evidence>
<evidence type="ECO:0000259" key="8">
    <source>
        <dbReference type="Pfam" id="PF23160"/>
    </source>
</evidence>
<evidence type="ECO:0000256" key="2">
    <source>
        <dbReference type="ARBA" id="ARBA00022553"/>
    </source>
</evidence>
<organism evidence="9 10">
    <name type="scientific">Xenotaenia resolanae</name>
    <dbReference type="NCBI Taxonomy" id="208358"/>
    <lineage>
        <taxon>Eukaryota</taxon>
        <taxon>Metazoa</taxon>
        <taxon>Chordata</taxon>
        <taxon>Craniata</taxon>
        <taxon>Vertebrata</taxon>
        <taxon>Euteleostomi</taxon>
        <taxon>Actinopterygii</taxon>
        <taxon>Neopterygii</taxon>
        <taxon>Teleostei</taxon>
        <taxon>Neoteleostei</taxon>
        <taxon>Acanthomorphata</taxon>
        <taxon>Ovalentaria</taxon>
        <taxon>Atherinomorphae</taxon>
        <taxon>Cyprinodontiformes</taxon>
        <taxon>Goodeidae</taxon>
        <taxon>Xenotaenia</taxon>
    </lineage>
</organism>
<dbReference type="InterPro" id="IPR043197">
    <property type="entry name" value="Plakin"/>
</dbReference>
<comment type="similarity">
    <text evidence="1">Belongs to the plakin or cytolinker family.</text>
</comment>
<dbReference type="PANTHER" id="PTHR23169">
    <property type="entry name" value="ENVOPLAKIN"/>
    <property type="match status" value="1"/>
</dbReference>
<dbReference type="SUPFAM" id="SSF46966">
    <property type="entry name" value="Spectrin repeat"/>
    <property type="match status" value="1"/>
</dbReference>
<dbReference type="PANTHER" id="PTHR23169:SF7">
    <property type="entry name" value="ENVOPLAKIN"/>
    <property type="match status" value="1"/>
</dbReference>
<feature type="domain" description="Periplakin/Envoplakin N-terminal" evidence="8">
    <location>
        <begin position="144"/>
        <end position="256"/>
    </location>
</feature>
<evidence type="ECO:0000256" key="5">
    <source>
        <dbReference type="SAM" id="Coils"/>
    </source>
</evidence>
<dbReference type="Proteomes" id="UP001444071">
    <property type="component" value="Unassembled WGS sequence"/>
</dbReference>
<dbReference type="Pfam" id="PF17902">
    <property type="entry name" value="SH3_10"/>
    <property type="match status" value="1"/>
</dbReference>
<feature type="coiled-coil region" evidence="5">
    <location>
        <begin position="134"/>
        <end position="161"/>
    </location>
</feature>
<gene>
    <name evidence="9" type="ORF">XENORESO_006806</name>
</gene>
<comment type="caution">
    <text evidence="9">The sequence shown here is derived from an EMBL/GenBank/DDBJ whole genome shotgun (WGS) entry which is preliminary data.</text>
</comment>
<accession>A0ABV0W1H6</accession>
<dbReference type="EMBL" id="JAHRIM010020248">
    <property type="protein sequence ID" value="MEQ2262327.1"/>
    <property type="molecule type" value="Genomic_DNA"/>
</dbReference>
<feature type="coiled-coil region" evidence="5">
    <location>
        <begin position="771"/>
        <end position="802"/>
    </location>
</feature>
<evidence type="ECO:0000256" key="1">
    <source>
        <dbReference type="ARBA" id="ARBA00009109"/>
    </source>
</evidence>
<feature type="coiled-coil region" evidence="5">
    <location>
        <begin position="578"/>
        <end position="643"/>
    </location>
</feature>
<feature type="coiled-coil region" evidence="5">
    <location>
        <begin position="525"/>
        <end position="552"/>
    </location>
</feature>
<keyword evidence="10" id="KW-1185">Reference proteome</keyword>
<evidence type="ECO:0000313" key="9">
    <source>
        <dbReference type="EMBL" id="MEQ2262327.1"/>
    </source>
</evidence>
<proteinExistence type="inferred from homology"/>
<name>A0ABV0W1H6_9TELE</name>
<dbReference type="Pfam" id="PF23160">
    <property type="entry name" value="Spectrin_1st_PEPL"/>
    <property type="match status" value="1"/>
</dbReference>
<evidence type="ECO:0000256" key="6">
    <source>
        <dbReference type="SAM" id="MobiDB-lite"/>
    </source>
</evidence>